<organism evidence="4 5">
    <name type="scientific">Amylocarpus encephaloides</name>
    <dbReference type="NCBI Taxonomy" id="45428"/>
    <lineage>
        <taxon>Eukaryota</taxon>
        <taxon>Fungi</taxon>
        <taxon>Dikarya</taxon>
        <taxon>Ascomycota</taxon>
        <taxon>Pezizomycotina</taxon>
        <taxon>Leotiomycetes</taxon>
        <taxon>Helotiales</taxon>
        <taxon>Helotiales incertae sedis</taxon>
        <taxon>Amylocarpus</taxon>
    </lineage>
</organism>
<evidence type="ECO:0000256" key="1">
    <source>
        <dbReference type="ARBA" id="ARBA00023242"/>
    </source>
</evidence>
<dbReference type="Proteomes" id="UP000824998">
    <property type="component" value="Unassembled WGS sequence"/>
</dbReference>
<dbReference type="CDD" id="cd00067">
    <property type="entry name" value="GAL4"/>
    <property type="match status" value="1"/>
</dbReference>
<protein>
    <recommendedName>
        <fullName evidence="3">Zn(2)-C6 fungal-type domain-containing protein</fullName>
    </recommendedName>
</protein>
<dbReference type="Gene3D" id="4.10.240.10">
    <property type="entry name" value="Zn(2)-C6 fungal-type DNA-binding domain"/>
    <property type="match status" value="1"/>
</dbReference>
<dbReference type="PROSITE" id="PS50048">
    <property type="entry name" value="ZN2_CY6_FUNGAL_2"/>
    <property type="match status" value="1"/>
</dbReference>
<dbReference type="PROSITE" id="PS00463">
    <property type="entry name" value="ZN2_CY6_FUNGAL_1"/>
    <property type="match status" value="1"/>
</dbReference>
<feature type="domain" description="Zn(2)-C6 fungal-type" evidence="3">
    <location>
        <begin position="52"/>
        <end position="81"/>
    </location>
</feature>
<gene>
    <name evidence="4" type="ORF">BJ875DRAFT_446816</name>
</gene>
<keyword evidence="5" id="KW-1185">Reference proteome</keyword>
<dbReference type="EMBL" id="MU251924">
    <property type="protein sequence ID" value="KAG9228509.1"/>
    <property type="molecule type" value="Genomic_DNA"/>
</dbReference>
<evidence type="ECO:0000259" key="3">
    <source>
        <dbReference type="PROSITE" id="PS50048"/>
    </source>
</evidence>
<dbReference type="GO" id="GO:0008270">
    <property type="term" value="F:zinc ion binding"/>
    <property type="evidence" value="ECO:0007669"/>
    <property type="project" value="InterPro"/>
</dbReference>
<dbReference type="AlphaFoldDB" id="A0A9P8BZN2"/>
<evidence type="ECO:0000313" key="4">
    <source>
        <dbReference type="EMBL" id="KAG9228509.1"/>
    </source>
</evidence>
<dbReference type="OrthoDB" id="2283488at2759"/>
<accession>A0A9P8BZN2</accession>
<feature type="region of interest" description="Disordered" evidence="2">
    <location>
        <begin position="163"/>
        <end position="182"/>
    </location>
</feature>
<dbReference type="InterPro" id="IPR036864">
    <property type="entry name" value="Zn2-C6_fun-type_DNA-bd_sf"/>
</dbReference>
<dbReference type="InterPro" id="IPR050987">
    <property type="entry name" value="AtrR-like"/>
</dbReference>
<feature type="region of interest" description="Disordered" evidence="2">
    <location>
        <begin position="1"/>
        <end position="28"/>
    </location>
</feature>
<dbReference type="PANTHER" id="PTHR46910">
    <property type="entry name" value="TRANSCRIPTION FACTOR PDR1"/>
    <property type="match status" value="1"/>
</dbReference>
<dbReference type="SMART" id="SM00066">
    <property type="entry name" value="GAL4"/>
    <property type="match status" value="1"/>
</dbReference>
<dbReference type="GO" id="GO:0000981">
    <property type="term" value="F:DNA-binding transcription factor activity, RNA polymerase II-specific"/>
    <property type="evidence" value="ECO:0007669"/>
    <property type="project" value="InterPro"/>
</dbReference>
<evidence type="ECO:0000313" key="5">
    <source>
        <dbReference type="Proteomes" id="UP000824998"/>
    </source>
</evidence>
<proteinExistence type="predicted"/>
<dbReference type="Pfam" id="PF00172">
    <property type="entry name" value="Zn_clus"/>
    <property type="match status" value="1"/>
</dbReference>
<evidence type="ECO:0000256" key="2">
    <source>
        <dbReference type="SAM" id="MobiDB-lite"/>
    </source>
</evidence>
<reference evidence="4" key="1">
    <citation type="journal article" date="2021" name="IMA Fungus">
        <title>Genomic characterization of three marine fungi, including Emericellopsis atlantica sp. nov. with signatures of a generalist lifestyle and marine biomass degradation.</title>
        <authorList>
            <person name="Hagestad O.C."/>
            <person name="Hou L."/>
            <person name="Andersen J.H."/>
            <person name="Hansen E.H."/>
            <person name="Altermark B."/>
            <person name="Li C."/>
            <person name="Kuhnert E."/>
            <person name="Cox R.J."/>
            <person name="Crous P.W."/>
            <person name="Spatafora J.W."/>
            <person name="Lail K."/>
            <person name="Amirebrahimi M."/>
            <person name="Lipzen A."/>
            <person name="Pangilinan J."/>
            <person name="Andreopoulos W."/>
            <person name="Hayes R.D."/>
            <person name="Ng V."/>
            <person name="Grigoriev I.V."/>
            <person name="Jackson S.A."/>
            <person name="Sutton T.D.S."/>
            <person name="Dobson A.D.W."/>
            <person name="Rama T."/>
        </authorList>
    </citation>
    <scope>NUCLEOTIDE SEQUENCE</scope>
    <source>
        <strain evidence="4">TRa018bII</strain>
    </source>
</reference>
<dbReference type="InterPro" id="IPR001138">
    <property type="entry name" value="Zn2Cys6_DnaBD"/>
</dbReference>
<dbReference type="PANTHER" id="PTHR46910:SF1">
    <property type="entry name" value="MISCELLANEOUS ZN(II)2CYS6 TRANSCRIPTION FACTOR (EUROFUNG)-RELATED"/>
    <property type="match status" value="1"/>
</dbReference>
<comment type="caution">
    <text evidence="4">The sequence shown here is derived from an EMBL/GenBank/DDBJ whole genome shotgun (WGS) entry which is preliminary data.</text>
</comment>
<dbReference type="SUPFAM" id="SSF57701">
    <property type="entry name" value="Zn2/Cys6 DNA-binding domain"/>
    <property type="match status" value="1"/>
</dbReference>
<name>A0A9P8BZN2_9HELO</name>
<keyword evidence="1" id="KW-0539">Nucleus</keyword>
<sequence length="281" mass="31807">MSSIESSDSCQGLGLGGSSQQLSSPGLISEIQSSPVRASVSRNRRRTRILKACERCRIKKVKCEAGTPCTLCKEDGTICSTSSKKRPRFESVPRAQRIEKLYIMLRKGEAWELDEPELNDYGMPIIHDVPRALGCIRRTQEDSWSLPGRHDTPCNLKSKSYLPDPEFGRDEPATPSQAHCSPLKRAGLSTPCTGNPQEYFSPFWKHQKPEHEELQQKPDFILCDVLMQESQDYLSDSPFFPMELLDSSPDEYSILDEIASPLMSNRPTGEMNWTTWRDLLH</sequence>